<feature type="non-terminal residue" evidence="2">
    <location>
        <position position="1"/>
    </location>
</feature>
<evidence type="ECO:0000313" key="2">
    <source>
        <dbReference type="EMBL" id="OTF74542.1"/>
    </source>
</evidence>
<feature type="compositionally biased region" description="Polar residues" evidence="1">
    <location>
        <begin position="24"/>
        <end position="35"/>
    </location>
</feature>
<gene>
    <name evidence="2" type="ORF">BLA29_015135</name>
</gene>
<accession>A0A1Y3B153</accession>
<evidence type="ECO:0000256" key="1">
    <source>
        <dbReference type="SAM" id="MobiDB-lite"/>
    </source>
</evidence>
<feature type="compositionally biased region" description="Low complexity" evidence="1">
    <location>
        <begin position="48"/>
        <end position="57"/>
    </location>
</feature>
<dbReference type="EMBL" id="MUJZ01046572">
    <property type="protein sequence ID" value="OTF74542.1"/>
    <property type="molecule type" value="Genomic_DNA"/>
</dbReference>
<evidence type="ECO:0000313" key="3">
    <source>
        <dbReference type="Proteomes" id="UP000194236"/>
    </source>
</evidence>
<dbReference type="Proteomes" id="UP000194236">
    <property type="component" value="Unassembled WGS sequence"/>
</dbReference>
<comment type="caution">
    <text evidence="2">The sequence shown here is derived from an EMBL/GenBank/DDBJ whole genome shotgun (WGS) entry which is preliminary data.</text>
</comment>
<name>A0A1Y3B153_EURMA</name>
<protein>
    <submittedName>
        <fullName evidence="2">Uncharacterized protein</fullName>
    </submittedName>
</protein>
<keyword evidence="3" id="KW-1185">Reference proteome</keyword>
<proteinExistence type="predicted"/>
<reference evidence="2 3" key="1">
    <citation type="submission" date="2017-03" db="EMBL/GenBank/DDBJ databases">
        <title>Genome Survey of Euroglyphus maynei.</title>
        <authorList>
            <person name="Arlian L.G."/>
            <person name="Morgan M.S."/>
            <person name="Rider S.D."/>
        </authorList>
    </citation>
    <scope>NUCLEOTIDE SEQUENCE [LARGE SCALE GENOMIC DNA]</scope>
    <source>
        <strain evidence="2">Arlian Lab</strain>
        <tissue evidence="2">Whole body</tissue>
    </source>
</reference>
<dbReference type="OrthoDB" id="10607450at2759"/>
<dbReference type="AlphaFoldDB" id="A0A1Y3B153"/>
<organism evidence="2 3">
    <name type="scientific">Euroglyphus maynei</name>
    <name type="common">Mayne's house dust mite</name>
    <dbReference type="NCBI Taxonomy" id="6958"/>
    <lineage>
        <taxon>Eukaryota</taxon>
        <taxon>Metazoa</taxon>
        <taxon>Ecdysozoa</taxon>
        <taxon>Arthropoda</taxon>
        <taxon>Chelicerata</taxon>
        <taxon>Arachnida</taxon>
        <taxon>Acari</taxon>
        <taxon>Acariformes</taxon>
        <taxon>Sarcoptiformes</taxon>
        <taxon>Astigmata</taxon>
        <taxon>Psoroptidia</taxon>
        <taxon>Analgoidea</taxon>
        <taxon>Pyroglyphidae</taxon>
        <taxon>Pyroglyphinae</taxon>
        <taxon>Euroglyphus</taxon>
    </lineage>
</organism>
<feature type="compositionally biased region" description="Low complexity" evidence="1">
    <location>
        <begin position="1"/>
        <end position="10"/>
    </location>
</feature>
<sequence>QQQQSSQQQQNHPRIQRKPVLWTDNPQRQQTSANRGGNIIQHGHRMRNPQQQMQNQPSEQHNIRGLSNRPPRRGINRNRRNFRFQ</sequence>
<feature type="compositionally biased region" description="Basic residues" evidence="1">
    <location>
        <begin position="70"/>
        <end position="85"/>
    </location>
</feature>
<feature type="region of interest" description="Disordered" evidence="1">
    <location>
        <begin position="1"/>
        <end position="85"/>
    </location>
</feature>